<dbReference type="PANTHER" id="PTHR33993">
    <property type="entry name" value="GLYOXALASE-RELATED"/>
    <property type="match status" value="1"/>
</dbReference>
<keyword evidence="3" id="KW-1185">Reference proteome</keyword>
<dbReference type="SUPFAM" id="SSF54593">
    <property type="entry name" value="Glyoxalase/Bleomycin resistance protein/Dihydroxybiphenyl dioxygenase"/>
    <property type="match status" value="3"/>
</dbReference>
<proteinExistence type="predicted"/>
<dbReference type="Pfam" id="PF00903">
    <property type="entry name" value="Glyoxalase"/>
    <property type="match status" value="1"/>
</dbReference>
<feature type="domain" description="VOC" evidence="1">
    <location>
        <begin position="197"/>
        <end position="312"/>
    </location>
</feature>
<feature type="domain" description="VOC" evidence="1">
    <location>
        <begin position="316"/>
        <end position="422"/>
    </location>
</feature>
<name>A0ABQ1U367_9NOCA</name>
<dbReference type="PROSITE" id="PS51819">
    <property type="entry name" value="VOC"/>
    <property type="match status" value="3"/>
</dbReference>
<comment type="caution">
    <text evidence="2">The sequence shown here is derived from an EMBL/GenBank/DDBJ whole genome shotgun (WGS) entry which is preliminary data.</text>
</comment>
<evidence type="ECO:0000313" key="2">
    <source>
        <dbReference type="EMBL" id="GGF08717.1"/>
    </source>
</evidence>
<dbReference type="InterPro" id="IPR004360">
    <property type="entry name" value="Glyas_Fos-R_dOase_dom"/>
</dbReference>
<dbReference type="InterPro" id="IPR052164">
    <property type="entry name" value="Anthracycline_SecMetBiosynth"/>
</dbReference>
<dbReference type="Gene3D" id="3.10.180.10">
    <property type="entry name" value="2,3-Dihydroxybiphenyl 1,2-Dioxygenase, domain 1"/>
    <property type="match status" value="2"/>
</dbReference>
<evidence type="ECO:0000259" key="1">
    <source>
        <dbReference type="PROSITE" id="PS51819"/>
    </source>
</evidence>
<sequence length="422" mass="45077">MTGPIRPDPFTALRAVDTDVDPASVFSRQLRARLERGADLPRGVVMSGVTADQTAPTGIIERPGALPYLTVADGLAAIDWYRAHLGARLRGEPILMDDGRVGHAELEIGGGVIYLAAAFDEIGLAAPAPGAVSVSLMLAVDNTDRALSAARAGGASVQREPYEGHGSRTAVIIDPFGHRWMLSGPVRTPTGVVDRVRPGDVVYPSLCTPDVERAVRFYGAVLGWRYDAETRQVTNLGHRLGLSTLGDLRSLFLVYAVADLEGAREAIVAAGGTDLTEADGHPGSLDASDDQGARFAVYVADPDEVRGEQHPAGHGELTYITVHTPDSRAFRDFHSRVLGWEFTAGRVDDGWEVDDSRPQIGIAGGADEYSVVAMWSVDDIEAAVTRVREAGGEVISGPERMPYATTAECVDDQGVRFYLGQY</sequence>
<reference evidence="3" key="1">
    <citation type="journal article" date="2019" name="Int. J. Syst. Evol. Microbiol.">
        <title>The Global Catalogue of Microorganisms (GCM) 10K type strain sequencing project: providing services to taxonomists for standard genome sequencing and annotation.</title>
        <authorList>
            <consortium name="The Broad Institute Genomics Platform"/>
            <consortium name="The Broad Institute Genome Sequencing Center for Infectious Disease"/>
            <person name="Wu L."/>
            <person name="Ma J."/>
        </authorList>
    </citation>
    <scope>NUCLEOTIDE SEQUENCE [LARGE SCALE GENOMIC DNA]</scope>
    <source>
        <strain evidence="3">CCM 7855</strain>
    </source>
</reference>
<dbReference type="InterPro" id="IPR041581">
    <property type="entry name" value="Glyoxalase_6"/>
</dbReference>
<evidence type="ECO:0000313" key="3">
    <source>
        <dbReference type="Proteomes" id="UP000632454"/>
    </source>
</evidence>
<dbReference type="PANTHER" id="PTHR33993:SF14">
    <property type="entry name" value="GB|AAF24581.1"/>
    <property type="match status" value="1"/>
</dbReference>
<gene>
    <name evidence="2" type="ORF">GCM10007298_00760</name>
</gene>
<dbReference type="InterPro" id="IPR037523">
    <property type="entry name" value="VOC_core"/>
</dbReference>
<protein>
    <submittedName>
        <fullName evidence="2">Glyoxalase</fullName>
    </submittedName>
</protein>
<accession>A0ABQ1U367</accession>
<dbReference type="Gene3D" id="3.30.720.110">
    <property type="match status" value="1"/>
</dbReference>
<dbReference type="Gene3D" id="3.30.720.120">
    <property type="match status" value="1"/>
</dbReference>
<dbReference type="EMBL" id="BMCS01000001">
    <property type="protein sequence ID" value="GGF08717.1"/>
    <property type="molecule type" value="Genomic_DNA"/>
</dbReference>
<dbReference type="Proteomes" id="UP000632454">
    <property type="component" value="Unassembled WGS sequence"/>
</dbReference>
<dbReference type="InterPro" id="IPR029068">
    <property type="entry name" value="Glyas_Bleomycin-R_OHBP_Dase"/>
</dbReference>
<dbReference type="Pfam" id="PF18029">
    <property type="entry name" value="Glyoxalase_6"/>
    <property type="match status" value="2"/>
</dbReference>
<feature type="domain" description="VOC" evidence="1">
    <location>
        <begin position="62"/>
        <end position="185"/>
    </location>
</feature>
<dbReference type="RefSeq" id="WP_188485865.1">
    <property type="nucleotide sequence ID" value="NZ_BMCS01000001.1"/>
</dbReference>
<organism evidence="2 3">
    <name type="scientific">Williamsia phyllosphaerae</name>
    <dbReference type="NCBI Taxonomy" id="885042"/>
    <lineage>
        <taxon>Bacteria</taxon>
        <taxon>Bacillati</taxon>
        <taxon>Actinomycetota</taxon>
        <taxon>Actinomycetes</taxon>
        <taxon>Mycobacteriales</taxon>
        <taxon>Nocardiaceae</taxon>
        <taxon>Williamsia</taxon>
    </lineage>
</organism>